<dbReference type="Proteomes" id="UP000076722">
    <property type="component" value="Unassembled WGS sequence"/>
</dbReference>
<gene>
    <name evidence="2" type="ORF">SISNIDRAFT_552826</name>
</gene>
<dbReference type="AlphaFoldDB" id="A0A164NX85"/>
<organism evidence="2 3">
    <name type="scientific">Sistotremastrum niveocremeum HHB9708</name>
    <dbReference type="NCBI Taxonomy" id="1314777"/>
    <lineage>
        <taxon>Eukaryota</taxon>
        <taxon>Fungi</taxon>
        <taxon>Dikarya</taxon>
        <taxon>Basidiomycota</taxon>
        <taxon>Agaricomycotina</taxon>
        <taxon>Agaricomycetes</taxon>
        <taxon>Sistotremastrales</taxon>
        <taxon>Sistotremastraceae</taxon>
        <taxon>Sertulicium</taxon>
        <taxon>Sertulicium niveocremeum</taxon>
    </lineage>
</organism>
<accession>A0A164NX85</accession>
<feature type="compositionally biased region" description="Acidic residues" evidence="1">
    <location>
        <begin position="829"/>
        <end position="838"/>
    </location>
</feature>
<feature type="compositionally biased region" description="Low complexity" evidence="1">
    <location>
        <begin position="723"/>
        <end position="732"/>
    </location>
</feature>
<feature type="region of interest" description="Disordered" evidence="1">
    <location>
        <begin position="707"/>
        <end position="736"/>
    </location>
</feature>
<dbReference type="EMBL" id="KV419440">
    <property type="protein sequence ID" value="KZS88132.1"/>
    <property type="molecule type" value="Genomic_DNA"/>
</dbReference>
<protein>
    <submittedName>
        <fullName evidence="2">Uncharacterized protein</fullName>
    </submittedName>
</protein>
<reference evidence="2 3" key="1">
    <citation type="journal article" date="2016" name="Mol. Biol. Evol.">
        <title>Comparative Genomics of Early-Diverging Mushroom-Forming Fungi Provides Insights into the Origins of Lignocellulose Decay Capabilities.</title>
        <authorList>
            <person name="Nagy L.G."/>
            <person name="Riley R."/>
            <person name="Tritt A."/>
            <person name="Adam C."/>
            <person name="Daum C."/>
            <person name="Floudas D."/>
            <person name="Sun H."/>
            <person name="Yadav J.S."/>
            <person name="Pangilinan J."/>
            <person name="Larsson K.H."/>
            <person name="Matsuura K."/>
            <person name="Barry K."/>
            <person name="Labutti K."/>
            <person name="Kuo R."/>
            <person name="Ohm R.A."/>
            <person name="Bhattacharya S.S."/>
            <person name="Shirouzu T."/>
            <person name="Yoshinaga Y."/>
            <person name="Martin F.M."/>
            <person name="Grigoriev I.V."/>
            <person name="Hibbett D.S."/>
        </authorList>
    </citation>
    <scope>NUCLEOTIDE SEQUENCE [LARGE SCALE GENOMIC DNA]</scope>
    <source>
        <strain evidence="2 3">HHB9708</strain>
    </source>
</reference>
<keyword evidence="3" id="KW-1185">Reference proteome</keyword>
<proteinExistence type="predicted"/>
<evidence type="ECO:0000313" key="2">
    <source>
        <dbReference type="EMBL" id="KZS88132.1"/>
    </source>
</evidence>
<evidence type="ECO:0000313" key="3">
    <source>
        <dbReference type="Proteomes" id="UP000076722"/>
    </source>
</evidence>
<name>A0A164NX85_9AGAM</name>
<feature type="compositionally biased region" description="Polar residues" evidence="1">
    <location>
        <begin position="57"/>
        <end position="69"/>
    </location>
</feature>
<sequence length="966" mass="104023">MDALRPPSPVHSVHSETSDSSAFEFLEVDAEHEPTDTWSSPSSEFGGDGESEGEQIDGQQMFSWPGVNQRSDEVEYEVDQRQPLTPGTDIDAAVAAVMPPLSDLVSGILADPSATTIPFIYDPTTPTDPEADHDNQDATRPMSPEEDDTLSIEHDDLASDIEVDLSASTSSLSNINPFHTLSPESINVKWTPPQLRRTSTVIGSPLADRTPMSMSSEDRAGELMFKLAFPDPLIGSASSHSGSLSPRSSHGHSISAIPEHAKLEITSEDQPLDGSVISIVESPSRILSESTSTVHSPYVSSFSGGDVSFDTGDHHDDTKSYTTYNRTEAHANEGEDVEGVRTALKPIPKDVGMRISLSGYETRPLVKWIVVQAIVESLAMCIDSEDGDKGVQDTWDVEGSGKIYVIGGRKVLVTNDFKEVSTIPETSNCPHLAILFFSSFHDTPSIPSFPAGTLYIPITADDTSSTGNPIPSSSLSSFVPPPSFSYSPDRFGRSGYTTLYPVRGQIEGLELDKDMMVLVDGRVGSYARLASEWREEEMKGFVEAFKDHGITVLDGALDESGVFVATKEGSKELAFKDEVNVADSVVQLVKESVWNLSKPAKAVILLMGATWFVSAFYMFRPEAFDTIKSTYLTPSLATSPQKAYEFHQALFEGKLERTLKEWKTTVDPFLTFFDYPSSHVGVGVHTKTEVPDRTVLLTSAVTLTGSEDKNTVGSGKHRSTALPVPAAAPAPVEGKKQDPLMLAAPAPKKLIDAKPSKYVDIPQVEEEPECGCAHGGACTSLASSSSSGSGSGATSTSLSLRMEASISEYKTSSSSSSSSTDSSTSQSDPDPESSSDSFDEMIDRLADTVKSSRSRLRSKLLKEFEFRQNLMRGNARKINKRINKWVEGGLSVWKGDQWGVDVWKGVESALNGVGGGRSYKGGCGRGGCYAKGNGHAATHAARAGRHAHAHPRTHKGNMVRGVRVGV</sequence>
<feature type="region of interest" description="Disordered" evidence="1">
    <location>
        <begin position="809"/>
        <end position="838"/>
    </location>
</feature>
<evidence type="ECO:0000256" key="1">
    <source>
        <dbReference type="SAM" id="MobiDB-lite"/>
    </source>
</evidence>
<feature type="region of interest" description="Disordered" evidence="1">
    <location>
        <begin position="1"/>
        <end position="85"/>
    </location>
</feature>
<feature type="region of interest" description="Disordered" evidence="1">
    <location>
        <begin position="121"/>
        <end position="149"/>
    </location>
</feature>
<feature type="compositionally biased region" description="Low complexity" evidence="1">
    <location>
        <begin position="811"/>
        <end position="828"/>
    </location>
</feature>